<dbReference type="Proteomes" id="UP001203880">
    <property type="component" value="Unassembled WGS sequence"/>
</dbReference>
<protein>
    <submittedName>
        <fullName evidence="1">Uncharacterized protein</fullName>
    </submittedName>
</protein>
<reference evidence="1" key="1">
    <citation type="submission" date="2022-05" db="EMBL/GenBank/DDBJ databases">
        <authorList>
            <person name="Park J.-S."/>
        </authorList>
    </citation>
    <scope>NUCLEOTIDE SEQUENCE</scope>
    <source>
        <strain evidence="1">2012CJ41-6</strain>
    </source>
</reference>
<gene>
    <name evidence="1" type="ORF">M3P21_22220</name>
</gene>
<evidence type="ECO:0000313" key="2">
    <source>
        <dbReference type="Proteomes" id="UP001203880"/>
    </source>
</evidence>
<name>A0ABT0Q8K2_9RHOB</name>
<proteinExistence type="predicted"/>
<comment type="caution">
    <text evidence="1">The sequence shown here is derived from an EMBL/GenBank/DDBJ whole genome shotgun (WGS) entry which is preliminary data.</text>
</comment>
<dbReference type="EMBL" id="JAMFMB010000071">
    <property type="protein sequence ID" value="MCL6286211.1"/>
    <property type="molecule type" value="Genomic_DNA"/>
</dbReference>
<dbReference type="RefSeq" id="WP_249713694.1">
    <property type="nucleotide sequence ID" value="NZ_JAMFMB010000071.1"/>
</dbReference>
<sequence length="59" mass="6342">MKLISQFNAASYSEAELRGHLRQAFNAFATAPQGSLAQSSALLSMDNIEAEIASRSPSR</sequence>
<evidence type="ECO:0000313" key="1">
    <source>
        <dbReference type="EMBL" id="MCL6286211.1"/>
    </source>
</evidence>
<accession>A0ABT0Q8K2</accession>
<organism evidence="1 2">
    <name type="scientific">Ruegeria spongiae</name>
    <dbReference type="NCBI Taxonomy" id="2942209"/>
    <lineage>
        <taxon>Bacteria</taxon>
        <taxon>Pseudomonadati</taxon>
        <taxon>Pseudomonadota</taxon>
        <taxon>Alphaproteobacteria</taxon>
        <taxon>Rhodobacterales</taxon>
        <taxon>Roseobacteraceae</taxon>
        <taxon>Ruegeria</taxon>
    </lineage>
</organism>
<keyword evidence="2" id="KW-1185">Reference proteome</keyword>